<dbReference type="RefSeq" id="XP_055866298.1">
    <property type="nucleotide sequence ID" value="XM_056010323.1"/>
</dbReference>
<reference evidence="2" key="1">
    <citation type="submission" date="2025-08" db="UniProtKB">
        <authorList>
            <consortium name="RefSeq"/>
        </authorList>
    </citation>
    <scope>IDENTIFICATION</scope>
</reference>
<evidence type="ECO:0000313" key="2">
    <source>
        <dbReference type="RefSeq" id="XP_055866298.1"/>
    </source>
</evidence>
<dbReference type="OrthoDB" id="10372975at2759"/>
<sequence>MHFRIYKVDDTFAGNHTIVISTLNKRTYIRQSLNRILTIVTYKALALCDNASNNTEVMVSLGQSVSIEICIRDSLNNLKSVAINGRIIDTGDTSVHSRRKLSIKQNSTELYYLEVTIVNITKESPFGYNVKISSVLNDVLSYSFKLLLTDSLRFCEYEKNVTTIQTHLYEPVIIHICYITSFGALQYCGIDSKVYRINAAEDREDLYVSVEQLNDSTKYFMQIYFRNVTHQIRSRVLLKTSPSQSLSYDIQVSFKEPNYQIKSCKGHKIKIYYYIHFQTNISVCALIATVAKNKTCLQSISYTKHGITTPFNEEFNNVDISVNGSFVFIDIINVNKNNFGRYDIHITMCDKTIIDYTFYLLHDTLGLPSSICNGDTTNFNFEASRDSLLTICFRTFGHLDRTIYINNYSVPIVSNFKDPQEYRAVSELKLKNISVFNIWNQQLETRYILIHLVATENQEMRIEFDSSNTVLVYNICLIMNTKVC</sequence>
<dbReference type="Proteomes" id="UP001165740">
    <property type="component" value="Chromosome 14"/>
</dbReference>
<gene>
    <name evidence="2" type="primary">LOC106053177</name>
</gene>
<name>A0A9W2YU29_BIOGL</name>
<accession>A0A9W2YU29</accession>
<proteinExistence type="predicted"/>
<keyword evidence="1" id="KW-1185">Reference proteome</keyword>
<dbReference type="GeneID" id="106053177"/>
<organism evidence="1 2">
    <name type="scientific">Biomphalaria glabrata</name>
    <name type="common">Bloodfluke planorb</name>
    <name type="synonym">Freshwater snail</name>
    <dbReference type="NCBI Taxonomy" id="6526"/>
    <lineage>
        <taxon>Eukaryota</taxon>
        <taxon>Metazoa</taxon>
        <taxon>Spiralia</taxon>
        <taxon>Lophotrochozoa</taxon>
        <taxon>Mollusca</taxon>
        <taxon>Gastropoda</taxon>
        <taxon>Heterobranchia</taxon>
        <taxon>Euthyneura</taxon>
        <taxon>Panpulmonata</taxon>
        <taxon>Hygrophila</taxon>
        <taxon>Lymnaeoidea</taxon>
        <taxon>Planorbidae</taxon>
        <taxon>Biomphalaria</taxon>
    </lineage>
</organism>
<dbReference type="AlphaFoldDB" id="A0A9W2YU29"/>
<protein>
    <submittedName>
        <fullName evidence="2">Uncharacterized protein LOC106053177 isoform X1</fullName>
    </submittedName>
</protein>
<evidence type="ECO:0000313" key="1">
    <source>
        <dbReference type="Proteomes" id="UP001165740"/>
    </source>
</evidence>